<keyword evidence="2" id="KW-1185">Reference proteome</keyword>
<evidence type="ECO:0000313" key="2">
    <source>
        <dbReference type="Proteomes" id="UP001163878"/>
    </source>
</evidence>
<accession>A0ABY6I4I1</accession>
<dbReference type="Proteomes" id="UP001163878">
    <property type="component" value="Chromosome"/>
</dbReference>
<reference evidence="1" key="1">
    <citation type="submission" date="2022-10" db="EMBL/GenBank/DDBJ databases">
        <title>Cytochrome P450 Catalyzes Benzene Ring Formation in the Biosynthesis of Trialkyl-Substituted Aromatic Polyketides.</title>
        <authorList>
            <person name="Zhao E."/>
            <person name="Ge H."/>
        </authorList>
    </citation>
    <scope>NUCLEOTIDE SEQUENCE</scope>
    <source>
        <strain evidence="1">NA0869</strain>
    </source>
</reference>
<dbReference type="EMBL" id="CP107567">
    <property type="protein sequence ID" value="UYQ61887.1"/>
    <property type="molecule type" value="Genomic_DNA"/>
</dbReference>
<dbReference type="RefSeq" id="WP_264243115.1">
    <property type="nucleotide sequence ID" value="NZ_CP107567.1"/>
</dbReference>
<organism evidence="1 2">
    <name type="scientific">Streptomyces peucetius</name>
    <dbReference type="NCBI Taxonomy" id="1950"/>
    <lineage>
        <taxon>Bacteria</taxon>
        <taxon>Bacillati</taxon>
        <taxon>Actinomycetota</taxon>
        <taxon>Actinomycetes</taxon>
        <taxon>Kitasatosporales</taxon>
        <taxon>Streptomycetaceae</taxon>
        <taxon>Streptomyces</taxon>
    </lineage>
</organism>
<evidence type="ECO:0000313" key="1">
    <source>
        <dbReference type="EMBL" id="UYQ61887.1"/>
    </source>
</evidence>
<name>A0ABY6I4I1_STRPE</name>
<protein>
    <submittedName>
        <fullName evidence="1">Uncharacterized protein</fullName>
    </submittedName>
</protein>
<sequence length="379" mass="42261">MVEIAVPIIAALLGGTAAFWLTTWWNRPRLDLTLVSIAKDRDPDDQIEISPRTKEISDSFLVGPSLQNISPCSDVTETRNQSEQLRDGASSQIELAKEFKRRLRNCHNKEEKVEFIEELLSPPSSLIYMEIRSGLRRRALSPSPGQAREREPLFDLHEKEMSDRSIMYLELPNFYHPISYDSPIGDVDLQRIRPLVEAMRFFDRDALRECLEFAIQGIRADQARADTLVTKLGDALESGPYRISMIVVNKGAHTALLSPYGALKTSGATFALEPLPLRATKMIDGKGNCHRISESSYVSLEPKSANTVILESDPMDGASPLGAAFNKRLLNCSAVVVQIKRGIRGKPKKKTIWTTTKEFGANLSGELRQHAMEVAKPSS</sequence>
<gene>
    <name evidence="1" type="ORF">OGH68_10550</name>
</gene>
<proteinExistence type="predicted"/>